<proteinExistence type="predicted"/>
<dbReference type="OrthoDB" id="5243104at2"/>
<protein>
    <submittedName>
        <fullName evidence="1">Uncharacterized protein</fullName>
    </submittedName>
</protein>
<organism evidence="1 2">
    <name type="scientific">Acrocarpospora pleiomorpha</name>
    <dbReference type="NCBI Taxonomy" id="90975"/>
    <lineage>
        <taxon>Bacteria</taxon>
        <taxon>Bacillati</taxon>
        <taxon>Actinomycetota</taxon>
        <taxon>Actinomycetes</taxon>
        <taxon>Streptosporangiales</taxon>
        <taxon>Streptosporangiaceae</taxon>
        <taxon>Acrocarpospora</taxon>
    </lineage>
</organism>
<evidence type="ECO:0000313" key="1">
    <source>
        <dbReference type="EMBL" id="GES26181.1"/>
    </source>
</evidence>
<accession>A0A5M3Y313</accession>
<keyword evidence="2" id="KW-1185">Reference proteome</keyword>
<dbReference type="RefSeq" id="WP_155350918.1">
    <property type="nucleotide sequence ID" value="NZ_BAAAHM010000057.1"/>
</dbReference>
<comment type="caution">
    <text evidence="1">The sequence shown here is derived from an EMBL/GenBank/DDBJ whole genome shotgun (WGS) entry which is preliminary data.</text>
</comment>
<dbReference type="EMBL" id="BLAF01000081">
    <property type="protein sequence ID" value="GES26181.1"/>
    <property type="molecule type" value="Genomic_DNA"/>
</dbReference>
<dbReference type="Proteomes" id="UP000377595">
    <property type="component" value="Unassembled WGS sequence"/>
</dbReference>
<dbReference type="AlphaFoldDB" id="A0A5M3Y313"/>
<gene>
    <name evidence="1" type="ORF">Aple_090800</name>
</gene>
<name>A0A5M3Y313_9ACTN</name>
<sequence length="67" mass="7488">MWTSRRRVGAAHGRRDLLDWFDGLGLSRVDLNASPDGQGLYRSLGFADHPDPTLSLRHRTRGSSLRG</sequence>
<reference evidence="1 2" key="1">
    <citation type="submission" date="2019-10" db="EMBL/GenBank/DDBJ databases">
        <title>Whole genome shotgun sequence of Acrocarpospora pleiomorpha NBRC 16267.</title>
        <authorList>
            <person name="Ichikawa N."/>
            <person name="Kimura A."/>
            <person name="Kitahashi Y."/>
            <person name="Komaki H."/>
            <person name="Oguchi A."/>
        </authorList>
    </citation>
    <scope>NUCLEOTIDE SEQUENCE [LARGE SCALE GENOMIC DNA]</scope>
    <source>
        <strain evidence="1 2">NBRC 16267</strain>
    </source>
</reference>
<evidence type="ECO:0000313" key="2">
    <source>
        <dbReference type="Proteomes" id="UP000377595"/>
    </source>
</evidence>